<reference evidence="3" key="1">
    <citation type="journal article" date="2014" name="Proc. Natl. Acad. Sci. U.S.A.">
        <title>Extensive sampling of basidiomycete genomes demonstrates inadequacy of the white-rot/brown-rot paradigm for wood decay fungi.</title>
        <authorList>
            <person name="Riley R."/>
            <person name="Salamov A.A."/>
            <person name="Brown D.W."/>
            <person name="Nagy L.G."/>
            <person name="Floudas D."/>
            <person name="Held B.W."/>
            <person name="Levasseur A."/>
            <person name="Lombard V."/>
            <person name="Morin E."/>
            <person name="Otillar R."/>
            <person name="Lindquist E.A."/>
            <person name="Sun H."/>
            <person name="LaButti K.M."/>
            <person name="Schmutz J."/>
            <person name="Jabbour D."/>
            <person name="Luo H."/>
            <person name="Baker S.E."/>
            <person name="Pisabarro A.G."/>
            <person name="Walton J.D."/>
            <person name="Blanchette R.A."/>
            <person name="Henrissat B."/>
            <person name="Martin F."/>
            <person name="Cullen D."/>
            <person name="Hibbett D.S."/>
            <person name="Grigoriev I.V."/>
        </authorList>
    </citation>
    <scope>NUCLEOTIDE SEQUENCE [LARGE SCALE GENOMIC DNA]</scope>
    <source>
        <strain evidence="3">CBS 339.88</strain>
    </source>
</reference>
<dbReference type="EMBL" id="KL142381">
    <property type="protein sequence ID" value="KDR75162.1"/>
    <property type="molecule type" value="Genomic_DNA"/>
</dbReference>
<gene>
    <name evidence="2" type="ORF">GALMADRAFT_45042</name>
</gene>
<keyword evidence="1" id="KW-0812">Transmembrane</keyword>
<dbReference type="AlphaFoldDB" id="A0A067SYK7"/>
<evidence type="ECO:0000313" key="3">
    <source>
        <dbReference type="Proteomes" id="UP000027222"/>
    </source>
</evidence>
<dbReference type="OrthoDB" id="3184377at2759"/>
<protein>
    <submittedName>
        <fullName evidence="2">Uncharacterized protein</fullName>
    </submittedName>
</protein>
<organism evidence="2 3">
    <name type="scientific">Galerina marginata (strain CBS 339.88)</name>
    <dbReference type="NCBI Taxonomy" id="685588"/>
    <lineage>
        <taxon>Eukaryota</taxon>
        <taxon>Fungi</taxon>
        <taxon>Dikarya</taxon>
        <taxon>Basidiomycota</taxon>
        <taxon>Agaricomycotina</taxon>
        <taxon>Agaricomycetes</taxon>
        <taxon>Agaricomycetidae</taxon>
        <taxon>Agaricales</taxon>
        <taxon>Agaricineae</taxon>
        <taxon>Strophariaceae</taxon>
        <taxon>Galerina</taxon>
    </lineage>
</organism>
<feature type="non-terminal residue" evidence="2">
    <location>
        <position position="98"/>
    </location>
</feature>
<feature type="non-terminal residue" evidence="2">
    <location>
        <position position="1"/>
    </location>
</feature>
<keyword evidence="3" id="KW-1185">Reference proteome</keyword>
<accession>A0A067SYK7</accession>
<keyword evidence="1" id="KW-1133">Transmembrane helix</keyword>
<evidence type="ECO:0000256" key="1">
    <source>
        <dbReference type="SAM" id="Phobius"/>
    </source>
</evidence>
<evidence type="ECO:0000313" key="2">
    <source>
        <dbReference type="EMBL" id="KDR75162.1"/>
    </source>
</evidence>
<name>A0A067SYK7_GALM3</name>
<proteinExistence type="predicted"/>
<dbReference type="Proteomes" id="UP000027222">
    <property type="component" value="Unassembled WGS sequence"/>
</dbReference>
<feature type="transmembrane region" description="Helical" evidence="1">
    <location>
        <begin position="17"/>
        <end position="39"/>
    </location>
</feature>
<sequence>SESEAASLGGKKAKTPVIAGSICGGVMLLAWIIGFGIYFRKRYNRKQRNRLIAEGKAAPREKDLEAPKEKVIIPPDPAVLLGQRKPGEMAFPERENSK</sequence>
<keyword evidence="1" id="KW-0472">Membrane</keyword>
<dbReference type="HOGENOM" id="CLU_2339126_0_0_1"/>